<dbReference type="OrthoDB" id="3798004at2759"/>
<proteinExistence type="predicted"/>
<sequence>MFKHIISKTWRKPVQVSEPRPLPKQPPKSQSRSPFFQLPAELRNKIYTHYFDNLACSESHSLSLLLTCRGVYTEAHILAFSMITFATTSWARDKLVSLSSVLRPESFNAITSMAFVYFPDENPTISVPHRSWENSRIAIPERRMSTFIANAATVFPNIRRLTLILPKSYSETDQEEPDQDSWDYFCEKGLVTAAGPTYLRWSFGYYCKTVWPEDEEEPFEYCILLYRPLFLSDLFPRPREVRISWLSDRMPGQEPTWLRMCTPRRPLVRRDLVLYNAMLSPAIALTWMGRRMKTIWKAALRKMSGM</sequence>
<evidence type="ECO:0000313" key="2">
    <source>
        <dbReference type="EMBL" id="KAF2494660.1"/>
    </source>
</evidence>
<organism evidence="2 3">
    <name type="scientific">Lophium mytilinum</name>
    <dbReference type="NCBI Taxonomy" id="390894"/>
    <lineage>
        <taxon>Eukaryota</taxon>
        <taxon>Fungi</taxon>
        <taxon>Dikarya</taxon>
        <taxon>Ascomycota</taxon>
        <taxon>Pezizomycotina</taxon>
        <taxon>Dothideomycetes</taxon>
        <taxon>Pleosporomycetidae</taxon>
        <taxon>Mytilinidiales</taxon>
        <taxon>Mytilinidiaceae</taxon>
        <taxon>Lophium</taxon>
    </lineage>
</organism>
<feature type="region of interest" description="Disordered" evidence="1">
    <location>
        <begin position="1"/>
        <end position="33"/>
    </location>
</feature>
<dbReference type="PANTHER" id="PTHR38790">
    <property type="entry name" value="2EXR DOMAIN-CONTAINING PROTEIN-RELATED"/>
    <property type="match status" value="1"/>
</dbReference>
<protein>
    <submittedName>
        <fullName evidence="2">Uncharacterized protein</fullName>
    </submittedName>
</protein>
<name>A0A6A6QRM9_9PEZI</name>
<feature type="compositionally biased region" description="Basic residues" evidence="1">
    <location>
        <begin position="1"/>
        <end position="11"/>
    </location>
</feature>
<evidence type="ECO:0000256" key="1">
    <source>
        <dbReference type="SAM" id="MobiDB-lite"/>
    </source>
</evidence>
<reference evidence="2" key="1">
    <citation type="journal article" date="2020" name="Stud. Mycol.">
        <title>101 Dothideomycetes genomes: a test case for predicting lifestyles and emergence of pathogens.</title>
        <authorList>
            <person name="Haridas S."/>
            <person name="Albert R."/>
            <person name="Binder M."/>
            <person name="Bloem J."/>
            <person name="Labutti K."/>
            <person name="Salamov A."/>
            <person name="Andreopoulos B."/>
            <person name="Baker S."/>
            <person name="Barry K."/>
            <person name="Bills G."/>
            <person name="Bluhm B."/>
            <person name="Cannon C."/>
            <person name="Castanera R."/>
            <person name="Culley D."/>
            <person name="Daum C."/>
            <person name="Ezra D."/>
            <person name="Gonzalez J."/>
            <person name="Henrissat B."/>
            <person name="Kuo A."/>
            <person name="Liang C."/>
            <person name="Lipzen A."/>
            <person name="Lutzoni F."/>
            <person name="Magnuson J."/>
            <person name="Mondo S."/>
            <person name="Nolan M."/>
            <person name="Ohm R."/>
            <person name="Pangilinan J."/>
            <person name="Park H.-J."/>
            <person name="Ramirez L."/>
            <person name="Alfaro M."/>
            <person name="Sun H."/>
            <person name="Tritt A."/>
            <person name="Yoshinaga Y."/>
            <person name="Zwiers L.-H."/>
            <person name="Turgeon B."/>
            <person name="Goodwin S."/>
            <person name="Spatafora J."/>
            <person name="Crous P."/>
            <person name="Grigoriev I."/>
        </authorList>
    </citation>
    <scope>NUCLEOTIDE SEQUENCE</scope>
    <source>
        <strain evidence="2">CBS 269.34</strain>
    </source>
</reference>
<gene>
    <name evidence="2" type="ORF">BU16DRAFT_44785</name>
</gene>
<keyword evidence="3" id="KW-1185">Reference proteome</keyword>
<dbReference type="EMBL" id="MU004190">
    <property type="protein sequence ID" value="KAF2494660.1"/>
    <property type="molecule type" value="Genomic_DNA"/>
</dbReference>
<dbReference type="AlphaFoldDB" id="A0A6A6QRM9"/>
<dbReference type="Proteomes" id="UP000799750">
    <property type="component" value="Unassembled WGS sequence"/>
</dbReference>
<accession>A0A6A6QRM9</accession>
<evidence type="ECO:0000313" key="3">
    <source>
        <dbReference type="Proteomes" id="UP000799750"/>
    </source>
</evidence>